<evidence type="ECO:0000256" key="6">
    <source>
        <dbReference type="ARBA" id="ARBA00015188"/>
    </source>
</evidence>
<keyword evidence="16 19" id="KW-0961">Cell wall biogenesis/degradation</keyword>
<evidence type="ECO:0000256" key="16">
    <source>
        <dbReference type="ARBA" id="ARBA00023316"/>
    </source>
</evidence>
<dbReference type="PANTHER" id="PTHR21071">
    <property type="entry name" value="UDP-N-ACETYLENOLPYRUVOYLGLUCOSAMINE REDUCTASE"/>
    <property type="match status" value="1"/>
</dbReference>
<dbReference type="Gene3D" id="3.90.78.10">
    <property type="entry name" value="UDP-N-acetylenolpyruvoylglucosamine reductase, C-terminal domain"/>
    <property type="match status" value="1"/>
</dbReference>
<reference evidence="21 22" key="1">
    <citation type="submission" date="2021-02" db="EMBL/GenBank/DDBJ databases">
        <title>Activity-based single-cell genomes from oceanic crustal fluid captures similar information to metagenomic and metatranscriptomic surveys with orders of magnitude less sampling.</title>
        <authorList>
            <person name="D'Angelo T.S."/>
            <person name="Orcutt B.N."/>
        </authorList>
    </citation>
    <scope>NUCLEOTIDE SEQUENCE [LARGE SCALE GENOMIC DNA]</scope>
    <source>
        <strain evidence="21">AH-315-G07</strain>
    </source>
</reference>
<evidence type="ECO:0000256" key="8">
    <source>
        <dbReference type="ARBA" id="ARBA00022618"/>
    </source>
</evidence>
<dbReference type="InterPro" id="IPR003170">
    <property type="entry name" value="MurB"/>
</dbReference>
<gene>
    <name evidence="19 21" type="primary">murB</name>
    <name evidence="21" type="ORF">JYU14_03210</name>
</gene>
<keyword evidence="7 19" id="KW-0963">Cytoplasm</keyword>
<organism evidence="21 22">
    <name type="scientific">Simkania negevensis</name>
    <dbReference type="NCBI Taxonomy" id="83561"/>
    <lineage>
        <taxon>Bacteria</taxon>
        <taxon>Pseudomonadati</taxon>
        <taxon>Chlamydiota</taxon>
        <taxon>Chlamydiia</taxon>
        <taxon>Parachlamydiales</taxon>
        <taxon>Simkaniaceae</taxon>
        <taxon>Simkania</taxon>
    </lineage>
</organism>
<dbReference type="Pfam" id="PF01565">
    <property type="entry name" value="FAD_binding_4"/>
    <property type="match status" value="1"/>
</dbReference>
<keyword evidence="10 19" id="KW-0274">FAD</keyword>
<comment type="catalytic activity">
    <reaction evidence="18 19">
        <text>UDP-N-acetyl-alpha-D-muramate + NADP(+) = UDP-N-acetyl-3-O-(1-carboxyvinyl)-alpha-D-glucosamine + NADPH + H(+)</text>
        <dbReference type="Rhea" id="RHEA:12248"/>
        <dbReference type="ChEBI" id="CHEBI:15378"/>
        <dbReference type="ChEBI" id="CHEBI:57783"/>
        <dbReference type="ChEBI" id="CHEBI:58349"/>
        <dbReference type="ChEBI" id="CHEBI:68483"/>
        <dbReference type="ChEBI" id="CHEBI:70757"/>
        <dbReference type="EC" id="1.3.1.98"/>
    </reaction>
</comment>
<dbReference type="NCBIfam" id="TIGR00179">
    <property type="entry name" value="murB"/>
    <property type="match status" value="1"/>
</dbReference>
<evidence type="ECO:0000256" key="2">
    <source>
        <dbReference type="ARBA" id="ARBA00003921"/>
    </source>
</evidence>
<dbReference type="EMBL" id="JAFITR010000060">
    <property type="protein sequence ID" value="MBN4067072.1"/>
    <property type="molecule type" value="Genomic_DNA"/>
</dbReference>
<dbReference type="Proteomes" id="UP000722121">
    <property type="component" value="Unassembled WGS sequence"/>
</dbReference>
<feature type="active site" evidence="19">
    <location>
        <position position="282"/>
    </location>
</feature>
<evidence type="ECO:0000313" key="22">
    <source>
        <dbReference type="Proteomes" id="UP000722121"/>
    </source>
</evidence>
<comment type="similarity">
    <text evidence="19">Belongs to the MurB family.</text>
</comment>
<evidence type="ECO:0000256" key="19">
    <source>
        <dbReference type="HAMAP-Rule" id="MF_00037"/>
    </source>
</evidence>
<name>A0ABS3AVS9_9BACT</name>
<evidence type="ECO:0000256" key="13">
    <source>
        <dbReference type="ARBA" id="ARBA00022984"/>
    </source>
</evidence>
<keyword evidence="12 19" id="KW-0133">Cell shape</keyword>
<feature type="active site" evidence="19">
    <location>
        <position position="164"/>
    </location>
</feature>
<dbReference type="InterPro" id="IPR016169">
    <property type="entry name" value="FAD-bd_PCMH_sub2"/>
</dbReference>
<dbReference type="InterPro" id="IPR016167">
    <property type="entry name" value="FAD-bd_PCMH_sub1"/>
</dbReference>
<evidence type="ECO:0000256" key="14">
    <source>
        <dbReference type="ARBA" id="ARBA00023002"/>
    </source>
</evidence>
<keyword evidence="15 19" id="KW-0131">Cell cycle</keyword>
<dbReference type="NCBIfam" id="NF010480">
    <property type="entry name" value="PRK13905.1"/>
    <property type="match status" value="1"/>
</dbReference>
<sequence>MSTNETTFAENVPLSRYTTLGVGGPARYLVSVDTVALLQNAIRTCYNHRLPFLILGKGSNSLFDDKGFDGVIILNKISFLKQEGGRLYVGSGYSFSRLGMKTAREGWSGLEFAGGIPCSVGGAVYMNAGANGQETGDTLVEVEFVDDTGLLQLFSKNDLSFNYRSSSFHQMQGSIASATFLLHQSEQAKEKQSELLSYRKKTQPYSDKSAGCAFRNPPGYSAGALIDQCQLKGYSMGGAQVSTMHCNFIINANNATAKDVLALMQHIKEEVLKQKGVILEEEIRYIPYNRDRQD</sequence>
<keyword evidence="22" id="KW-1185">Reference proteome</keyword>
<comment type="caution">
    <text evidence="21">The sequence shown here is derived from an EMBL/GenBank/DDBJ whole genome shotgun (WGS) entry which is preliminary data.</text>
</comment>
<keyword evidence="9 19" id="KW-0285">Flavoprotein</keyword>
<keyword evidence="8 19" id="KW-0132">Cell division</keyword>
<dbReference type="Gene3D" id="3.30.43.10">
    <property type="entry name" value="Uridine Diphospho-n-acetylenolpyruvylglucosamine Reductase, domain 2"/>
    <property type="match status" value="1"/>
</dbReference>
<evidence type="ECO:0000259" key="20">
    <source>
        <dbReference type="PROSITE" id="PS51387"/>
    </source>
</evidence>
<dbReference type="InterPro" id="IPR011601">
    <property type="entry name" value="MurB_C"/>
</dbReference>
<comment type="subcellular location">
    <subcellularLocation>
        <location evidence="3 19">Cytoplasm</location>
    </subcellularLocation>
</comment>
<evidence type="ECO:0000256" key="10">
    <source>
        <dbReference type="ARBA" id="ARBA00022827"/>
    </source>
</evidence>
<evidence type="ECO:0000256" key="11">
    <source>
        <dbReference type="ARBA" id="ARBA00022857"/>
    </source>
</evidence>
<dbReference type="PANTHER" id="PTHR21071:SF4">
    <property type="entry name" value="UDP-N-ACETYLENOLPYRUVOYLGLUCOSAMINE REDUCTASE"/>
    <property type="match status" value="1"/>
</dbReference>
<comment type="cofactor">
    <cofactor evidence="1 19">
        <name>FAD</name>
        <dbReference type="ChEBI" id="CHEBI:57692"/>
    </cofactor>
</comment>
<dbReference type="EC" id="1.3.1.98" evidence="5 19"/>
<feature type="active site" description="Proton donor" evidence="19">
    <location>
        <position position="212"/>
    </location>
</feature>
<dbReference type="InterPro" id="IPR016166">
    <property type="entry name" value="FAD-bd_PCMH"/>
</dbReference>
<evidence type="ECO:0000256" key="4">
    <source>
        <dbReference type="ARBA" id="ARBA00004752"/>
    </source>
</evidence>
<dbReference type="HAMAP" id="MF_00037">
    <property type="entry name" value="MurB"/>
    <property type="match status" value="1"/>
</dbReference>
<evidence type="ECO:0000256" key="17">
    <source>
        <dbReference type="ARBA" id="ARBA00031026"/>
    </source>
</evidence>
<evidence type="ECO:0000256" key="5">
    <source>
        <dbReference type="ARBA" id="ARBA00012518"/>
    </source>
</evidence>
<dbReference type="InterPro" id="IPR036635">
    <property type="entry name" value="MurB_C_sf"/>
</dbReference>
<keyword evidence="14 19" id="KW-0560">Oxidoreductase</keyword>
<dbReference type="Gene3D" id="3.30.465.10">
    <property type="match status" value="1"/>
</dbReference>
<dbReference type="InterPro" id="IPR006094">
    <property type="entry name" value="Oxid_FAD_bind_N"/>
</dbReference>
<keyword evidence="11 19" id="KW-0521">NADP</keyword>
<dbReference type="SUPFAM" id="SSF56194">
    <property type="entry name" value="Uridine diphospho-N-Acetylenolpyruvylglucosamine reductase, MurB, C-terminal domain"/>
    <property type="match status" value="1"/>
</dbReference>
<evidence type="ECO:0000313" key="21">
    <source>
        <dbReference type="EMBL" id="MBN4067072.1"/>
    </source>
</evidence>
<evidence type="ECO:0000256" key="15">
    <source>
        <dbReference type="ARBA" id="ARBA00023306"/>
    </source>
</evidence>
<protein>
    <recommendedName>
        <fullName evidence="6 19">UDP-N-acetylenolpyruvoylglucosamine reductase</fullName>
        <ecNumber evidence="5 19">1.3.1.98</ecNumber>
    </recommendedName>
    <alternativeName>
        <fullName evidence="17 19">UDP-N-acetylmuramate dehydrogenase</fullName>
    </alternativeName>
</protein>
<evidence type="ECO:0000256" key="18">
    <source>
        <dbReference type="ARBA" id="ARBA00048914"/>
    </source>
</evidence>
<proteinExistence type="inferred from homology"/>
<evidence type="ECO:0000256" key="7">
    <source>
        <dbReference type="ARBA" id="ARBA00022490"/>
    </source>
</evidence>
<dbReference type="GO" id="GO:0008762">
    <property type="term" value="F:UDP-N-acetylmuramate dehydrogenase activity"/>
    <property type="evidence" value="ECO:0007669"/>
    <property type="project" value="UniProtKB-EC"/>
</dbReference>
<dbReference type="SUPFAM" id="SSF56176">
    <property type="entry name" value="FAD-binding/transporter-associated domain-like"/>
    <property type="match status" value="1"/>
</dbReference>
<evidence type="ECO:0000256" key="1">
    <source>
        <dbReference type="ARBA" id="ARBA00001974"/>
    </source>
</evidence>
<comment type="function">
    <text evidence="2 19">Cell wall formation.</text>
</comment>
<dbReference type="Pfam" id="PF02873">
    <property type="entry name" value="MurB_C"/>
    <property type="match status" value="1"/>
</dbReference>
<comment type="pathway">
    <text evidence="4 19">Cell wall biogenesis; peptidoglycan biosynthesis.</text>
</comment>
<feature type="domain" description="FAD-binding PCMH-type" evidence="20">
    <location>
        <begin position="21"/>
        <end position="185"/>
    </location>
</feature>
<dbReference type="PROSITE" id="PS51387">
    <property type="entry name" value="FAD_PCMH"/>
    <property type="match status" value="1"/>
</dbReference>
<keyword evidence="13 19" id="KW-0573">Peptidoglycan synthesis</keyword>
<accession>A0ABS3AVS9</accession>
<evidence type="ECO:0000256" key="9">
    <source>
        <dbReference type="ARBA" id="ARBA00022630"/>
    </source>
</evidence>
<dbReference type="InterPro" id="IPR036318">
    <property type="entry name" value="FAD-bd_PCMH-like_sf"/>
</dbReference>
<evidence type="ECO:0000256" key="3">
    <source>
        <dbReference type="ARBA" id="ARBA00004496"/>
    </source>
</evidence>
<evidence type="ECO:0000256" key="12">
    <source>
        <dbReference type="ARBA" id="ARBA00022960"/>
    </source>
</evidence>